<feature type="compositionally biased region" description="Pro residues" evidence="2">
    <location>
        <begin position="223"/>
        <end position="232"/>
    </location>
</feature>
<dbReference type="SUPFAM" id="SSF57701">
    <property type="entry name" value="Zn2/Cys6 DNA-binding domain"/>
    <property type="match status" value="1"/>
</dbReference>
<feature type="domain" description="Zn(2)-C6 fungal-type" evidence="3">
    <location>
        <begin position="252"/>
        <end position="281"/>
    </location>
</feature>
<gene>
    <name evidence="4" type="ORF">N0V93_000270</name>
</gene>
<feature type="region of interest" description="Disordered" evidence="2">
    <location>
        <begin position="488"/>
        <end position="521"/>
    </location>
</feature>
<sequence length="1147" mass="127606">MDQGHEDKRPRLSTGWLAGPPHHGHGVSLPHPGPPLTTSSHHAQPLPPPTSSQYSSSPHLAHPPQSFPRPQEYSQPHQQQPPPPPPPQTQHFDDRRQHEPERFPPAQDHRHHPPPSPAHQHYPPSGYQPPGRDSMVKREADEIKLPQIVRPNSTGNGPEQSLPPPPAHGHPPPSHMEERRHMSYDNGPTPQMYRHPNYPPPPQTPLSHPGPPPSPYEQTQMYAPPPMGPDGPYPIAYPSAGGKRKSQRASQACDSCRQLKAKCDENKPCKNCLDKHMPCNYRDPAPKQQDKATQDILDAVQKMLQSERREILSEIGGLKSELRELRSERRVGSAHSLTGPGLNEFVREGPRPQSPSQLAYTTETVFSSPGTAPQNGIPDPEEAARRMRVLENEEETEEPPGEPIRPQEAPFPHDHTTPAGRLLRWPAIRDLVRPLLRNEGVQWIENYPQRFEESRGQLPLFGRGEASMTRPAERDPGYYEYVDIADDTSQAGDHQSPSAGTDWGPIGAMSPPGGGLPADIRTHASRADGALDFEDSKVWRYVNNYKDHIQNMHPLIPPDDLNAMVVSFLEEVGAQKAKTQARFASQPDGSYLDNERKRKRSPIPNGVEPGPPPKKQKPQRSIKHALILLVLALGKICGVRDRKLPEAPEKEKDSGPNHASPIVRNGLVTSPNHGSPPSSAISQSPGHAGLPSPKDVDRSAASRRSSVQTPGVHGPTSAASPAPLKKNYEVIPGLEYFAYATDILGNQFGSYKLNHVQAHILASLYYGQLGRVIPSFRHIRFACQVIVDKLQPAMERLNRYMYPGAGELKSVRDNKYLVAFWSCCQLESDILAELNLLPSGILQYEGLLPYPNMTMLHQELGFPEEVMNSYGAQLYLRKRLNEISGQLYNPKYRLNLEDRLKVTAGIQTIFEHQSLWAASYAFDTEAPPAEDILSARLRAKFWGANVITYRPYVETIMSWSHARKHPEEYRDKNFSSFSVPSNATTPSDIDPTVLKHAERGVKAVIKSTEAFHGLKDKRFIITNVFGTAHAQWGNMITLAAAYQDPILGVFIEESRLRHLFKKTIEFFEIVAQDSSSLAIDLRILKGLLQDLPRQDQIAYGSNAFPFVPMGPPQNDQSYMSNGPTPHATGPSPHTNNNTPSDTHMESS</sequence>
<dbReference type="CDD" id="cd00067">
    <property type="entry name" value="GAL4"/>
    <property type="match status" value="1"/>
</dbReference>
<feature type="compositionally biased region" description="Pro residues" evidence="2">
    <location>
        <begin position="79"/>
        <end position="88"/>
    </location>
</feature>
<dbReference type="Proteomes" id="UP001140453">
    <property type="component" value="Unassembled WGS sequence"/>
</dbReference>
<evidence type="ECO:0000259" key="3">
    <source>
        <dbReference type="PROSITE" id="PS50048"/>
    </source>
</evidence>
<feature type="region of interest" description="Disordered" evidence="2">
    <location>
        <begin position="1110"/>
        <end position="1147"/>
    </location>
</feature>
<dbReference type="GO" id="GO:0000981">
    <property type="term" value="F:DNA-binding transcription factor activity, RNA polymerase II-specific"/>
    <property type="evidence" value="ECO:0007669"/>
    <property type="project" value="InterPro"/>
</dbReference>
<comment type="caution">
    <text evidence="4">The sequence shown here is derived from an EMBL/GenBank/DDBJ whole genome shotgun (WGS) entry which is preliminary data.</text>
</comment>
<dbReference type="SMART" id="SM00066">
    <property type="entry name" value="GAL4"/>
    <property type="match status" value="1"/>
</dbReference>
<evidence type="ECO:0000256" key="2">
    <source>
        <dbReference type="SAM" id="MobiDB-lite"/>
    </source>
</evidence>
<dbReference type="CDD" id="cd12148">
    <property type="entry name" value="fungal_TF_MHR"/>
    <property type="match status" value="1"/>
</dbReference>
<dbReference type="Gene3D" id="4.10.240.10">
    <property type="entry name" value="Zn(2)-C6 fungal-type DNA-binding domain"/>
    <property type="match status" value="1"/>
</dbReference>
<name>A0A9W8YZW5_9PEZI</name>
<dbReference type="AlphaFoldDB" id="A0A9W8YZW5"/>
<feature type="compositionally biased region" description="Basic and acidic residues" evidence="2">
    <location>
        <begin position="134"/>
        <end position="144"/>
    </location>
</feature>
<dbReference type="EMBL" id="JAPEVB010000001">
    <property type="protein sequence ID" value="KAJ4396054.1"/>
    <property type="molecule type" value="Genomic_DNA"/>
</dbReference>
<evidence type="ECO:0000313" key="4">
    <source>
        <dbReference type="EMBL" id="KAJ4396054.1"/>
    </source>
</evidence>
<feature type="compositionally biased region" description="Polar residues" evidence="2">
    <location>
        <begin position="1113"/>
        <end position="1123"/>
    </location>
</feature>
<reference evidence="4" key="1">
    <citation type="submission" date="2022-10" db="EMBL/GenBank/DDBJ databases">
        <title>Tapping the CABI collections for fungal endophytes: first genome assemblies for Collariella, Neodidymelliopsis, Ascochyta clinopodiicola, Didymella pomorum, Didymosphaeria variabile, Neocosmospora piperis and Neocucurbitaria cava.</title>
        <authorList>
            <person name="Hill R."/>
        </authorList>
    </citation>
    <scope>NUCLEOTIDE SEQUENCE</scope>
    <source>
        <strain evidence="4">IMI 355082</strain>
    </source>
</reference>
<keyword evidence="1" id="KW-0539">Nucleus</keyword>
<feature type="compositionally biased region" description="Pro residues" evidence="2">
    <location>
        <begin position="161"/>
        <end position="174"/>
    </location>
</feature>
<organism evidence="4 5">
    <name type="scientific">Gnomoniopsis smithogilvyi</name>
    <dbReference type="NCBI Taxonomy" id="1191159"/>
    <lineage>
        <taxon>Eukaryota</taxon>
        <taxon>Fungi</taxon>
        <taxon>Dikarya</taxon>
        <taxon>Ascomycota</taxon>
        <taxon>Pezizomycotina</taxon>
        <taxon>Sordariomycetes</taxon>
        <taxon>Sordariomycetidae</taxon>
        <taxon>Diaporthales</taxon>
        <taxon>Gnomoniaceae</taxon>
        <taxon>Gnomoniopsis</taxon>
    </lineage>
</organism>
<feature type="region of interest" description="Disordered" evidence="2">
    <location>
        <begin position="646"/>
        <end position="720"/>
    </location>
</feature>
<feature type="region of interest" description="Disordered" evidence="2">
    <location>
        <begin position="577"/>
        <end position="620"/>
    </location>
</feature>
<feature type="compositionally biased region" description="Polar residues" evidence="2">
    <location>
        <begin position="667"/>
        <end position="685"/>
    </location>
</feature>
<accession>A0A9W8YZW5</accession>
<feature type="region of interest" description="Disordered" evidence="2">
    <location>
        <begin position="331"/>
        <end position="357"/>
    </location>
</feature>
<evidence type="ECO:0000256" key="1">
    <source>
        <dbReference type="ARBA" id="ARBA00023242"/>
    </source>
</evidence>
<dbReference type="PROSITE" id="PS50048">
    <property type="entry name" value="ZN2_CY6_FUNGAL_2"/>
    <property type="match status" value="1"/>
</dbReference>
<feature type="region of interest" description="Disordered" evidence="2">
    <location>
        <begin position="1"/>
        <end position="253"/>
    </location>
</feature>
<dbReference type="OrthoDB" id="5244761at2759"/>
<dbReference type="PANTHER" id="PTHR47785:SF4">
    <property type="entry name" value="ZN(II)2CYS6 TRANSCRIPTION FACTOR (EUROFUNG)"/>
    <property type="match status" value="1"/>
</dbReference>
<feature type="compositionally biased region" description="Pro residues" evidence="2">
    <location>
        <begin position="197"/>
        <end position="215"/>
    </location>
</feature>
<proteinExistence type="predicted"/>
<dbReference type="PROSITE" id="PS00463">
    <property type="entry name" value="ZN2_CY6_FUNGAL_1"/>
    <property type="match status" value="1"/>
</dbReference>
<dbReference type="InterPro" id="IPR053181">
    <property type="entry name" value="EcdB-like_regulator"/>
</dbReference>
<dbReference type="GO" id="GO:0008270">
    <property type="term" value="F:zinc ion binding"/>
    <property type="evidence" value="ECO:0007669"/>
    <property type="project" value="InterPro"/>
</dbReference>
<feature type="compositionally biased region" description="Polar residues" evidence="2">
    <location>
        <begin position="1131"/>
        <end position="1141"/>
    </location>
</feature>
<evidence type="ECO:0000313" key="5">
    <source>
        <dbReference type="Proteomes" id="UP001140453"/>
    </source>
</evidence>
<dbReference type="InterPro" id="IPR001138">
    <property type="entry name" value="Zn2Cys6_DnaBD"/>
</dbReference>
<feature type="compositionally biased region" description="Polar residues" evidence="2">
    <location>
        <begin position="150"/>
        <end position="159"/>
    </location>
</feature>
<feature type="compositionally biased region" description="Polar residues" evidence="2">
    <location>
        <begin position="488"/>
        <end position="499"/>
    </location>
</feature>
<feature type="region of interest" description="Disordered" evidence="2">
    <location>
        <begin position="391"/>
        <end position="419"/>
    </location>
</feature>
<dbReference type="PANTHER" id="PTHR47785">
    <property type="entry name" value="ZN(II)2CYS6 TRANSCRIPTION FACTOR (EUROFUNG)-RELATED-RELATED"/>
    <property type="match status" value="1"/>
</dbReference>
<dbReference type="InterPro" id="IPR036864">
    <property type="entry name" value="Zn2-C6_fun-type_DNA-bd_sf"/>
</dbReference>
<dbReference type="Pfam" id="PF00172">
    <property type="entry name" value="Zn_clus"/>
    <property type="match status" value="1"/>
</dbReference>
<keyword evidence="5" id="KW-1185">Reference proteome</keyword>
<feature type="compositionally biased region" description="Basic and acidic residues" evidence="2">
    <location>
        <begin position="1"/>
        <end position="10"/>
    </location>
</feature>
<feature type="compositionally biased region" description="Basic and acidic residues" evidence="2">
    <location>
        <begin position="646"/>
        <end position="655"/>
    </location>
</feature>
<protein>
    <recommendedName>
        <fullName evidence="3">Zn(2)-C6 fungal-type domain-containing protein</fullName>
    </recommendedName>
</protein>
<feature type="compositionally biased region" description="Basic and acidic residues" evidence="2">
    <location>
        <begin position="91"/>
        <end position="102"/>
    </location>
</feature>